<feature type="signal peptide" evidence="3">
    <location>
        <begin position="1"/>
        <end position="25"/>
    </location>
</feature>
<dbReference type="InterPro" id="IPR012341">
    <property type="entry name" value="6hp_glycosidase-like_sf"/>
</dbReference>
<dbReference type="Pfam" id="PF01204">
    <property type="entry name" value="Trehalase"/>
    <property type="match status" value="1"/>
</dbReference>
<dbReference type="EC" id="3.2.1.28" evidence="2"/>
<comment type="similarity">
    <text evidence="1 2">Belongs to the glycosyl hydrolase 37 family.</text>
</comment>
<dbReference type="AlphaFoldDB" id="A0A8J4PPV6"/>
<dbReference type="PANTHER" id="PTHR23403:SF1">
    <property type="entry name" value="TREHALASE"/>
    <property type="match status" value="1"/>
</dbReference>
<comment type="caution">
    <text evidence="4">The sequence shown here is derived from an EMBL/GenBank/DDBJ whole genome shotgun (WGS) entry which is preliminary data.</text>
</comment>
<protein>
    <recommendedName>
        <fullName evidence="2">Trehalase</fullName>
        <ecNumber evidence="2">3.2.1.28</ecNumber>
    </recommendedName>
    <alternativeName>
        <fullName evidence="2">Alpha-trehalose glucohydrolase</fullName>
    </alternativeName>
</protein>
<keyword evidence="2" id="KW-0326">Glycosidase</keyword>
<accession>A0A8J4PPV6</accession>
<gene>
    <name evidence="4" type="ORF">CYY_007322</name>
</gene>
<dbReference type="InterPro" id="IPR001661">
    <property type="entry name" value="Glyco_hydro_37"/>
</dbReference>
<keyword evidence="2" id="KW-0378">Hydrolase</keyword>
<dbReference type="OrthoDB" id="3542292at2759"/>
<organism evidence="4 5">
    <name type="scientific">Polysphondylium violaceum</name>
    <dbReference type="NCBI Taxonomy" id="133409"/>
    <lineage>
        <taxon>Eukaryota</taxon>
        <taxon>Amoebozoa</taxon>
        <taxon>Evosea</taxon>
        <taxon>Eumycetozoa</taxon>
        <taxon>Dictyostelia</taxon>
        <taxon>Dictyosteliales</taxon>
        <taxon>Dictyosteliaceae</taxon>
        <taxon>Polysphondylium</taxon>
    </lineage>
</organism>
<keyword evidence="5" id="KW-1185">Reference proteome</keyword>
<evidence type="ECO:0000256" key="2">
    <source>
        <dbReference type="RuleBase" id="RU361180"/>
    </source>
</evidence>
<dbReference type="Gene3D" id="1.50.10.10">
    <property type="match status" value="1"/>
</dbReference>
<sequence>MKIFSISIILFIVILILNIPTSIYCSPDCQQQQLSTSATSNNRKSIKTIKLLDYSNSISFQDGVGCTHPIYCTGPILNLIQMSQIFNDSKTFVDMPMKYSSPIIIQYFNTMITNTSSKGGPSKQDLINFVSQNFYPAGYEVEPVKPKDWVPNPTFLNDITNPQLYQFASAIHTKWLDLTRIFNNTGLCIDCFSSIPVSNPFVIAGSRFREFYYWDSYWIIRGLLVSGMTETAKGMLLNFANIITEFGFIPNGGRIYYLNRSQPPLYTQMVKIYFDATNDIQFLEEILPILDLEYQWWMKYRVAKVAKNDQLYTLNLYNVSNQSPRPESYFEDFTGASEFSNLNQRDFYYSSISSAAESGWDFSSRWTSLSDINLSTIQTINILPVDLNSMLYLNEKTLSNFYTILGDTNQAQYYKNQSLSRAIAIENIFWNENINQWIDFNLINSNLEENLNFYTSNLQPLFSDIQQDMSLSDELIDSILKSVSEPLTNYIGGVPTSTVSSGSQFQWDDINSWAPLQYFIIEMLMDVNTTLSTQIGTSLIDRWITTNYCGWKYTLETQGGMMFEKYNVTNVGVPGSGGEYVVQDGFGWTNGVALYLINKYHMFINLNSC</sequence>
<evidence type="ECO:0000256" key="1">
    <source>
        <dbReference type="ARBA" id="ARBA00005615"/>
    </source>
</evidence>
<dbReference type="PRINTS" id="PR00744">
    <property type="entry name" value="GLHYDRLASE37"/>
</dbReference>
<proteinExistence type="inferred from homology"/>
<evidence type="ECO:0000313" key="5">
    <source>
        <dbReference type="Proteomes" id="UP000695562"/>
    </source>
</evidence>
<dbReference type="PANTHER" id="PTHR23403">
    <property type="entry name" value="TREHALASE"/>
    <property type="match status" value="1"/>
</dbReference>
<dbReference type="GO" id="GO:0004555">
    <property type="term" value="F:alpha,alpha-trehalase activity"/>
    <property type="evidence" value="ECO:0007669"/>
    <property type="project" value="UniProtKB-EC"/>
</dbReference>
<dbReference type="EMBL" id="AJWJ01000383">
    <property type="protein sequence ID" value="KAF2071363.1"/>
    <property type="molecule type" value="Genomic_DNA"/>
</dbReference>
<keyword evidence="3" id="KW-0732">Signal</keyword>
<dbReference type="SUPFAM" id="SSF48208">
    <property type="entry name" value="Six-hairpin glycosidases"/>
    <property type="match status" value="1"/>
</dbReference>
<name>A0A8J4PPV6_9MYCE</name>
<reference evidence="4" key="1">
    <citation type="submission" date="2020-01" db="EMBL/GenBank/DDBJ databases">
        <title>Development of genomics and gene disruption for Polysphondylium violaceum indicates a role for the polyketide synthase stlB in stalk morphogenesis.</title>
        <authorList>
            <person name="Narita B."/>
            <person name="Kawabe Y."/>
            <person name="Kin K."/>
            <person name="Saito T."/>
            <person name="Gibbs R."/>
            <person name="Kuspa A."/>
            <person name="Muzny D."/>
            <person name="Queller D."/>
            <person name="Richards S."/>
            <person name="Strassman J."/>
            <person name="Sucgang R."/>
            <person name="Worley K."/>
            <person name="Schaap P."/>
        </authorList>
    </citation>
    <scope>NUCLEOTIDE SEQUENCE</scope>
    <source>
        <strain evidence="4">QSvi11</strain>
    </source>
</reference>
<comment type="catalytic activity">
    <reaction evidence="2">
        <text>alpha,alpha-trehalose + H2O = alpha-D-glucose + beta-D-glucose</text>
        <dbReference type="Rhea" id="RHEA:32675"/>
        <dbReference type="ChEBI" id="CHEBI:15377"/>
        <dbReference type="ChEBI" id="CHEBI:15903"/>
        <dbReference type="ChEBI" id="CHEBI:16551"/>
        <dbReference type="ChEBI" id="CHEBI:17925"/>
        <dbReference type="EC" id="3.2.1.28"/>
    </reaction>
</comment>
<dbReference type="InterPro" id="IPR008928">
    <property type="entry name" value="6-hairpin_glycosidase_sf"/>
</dbReference>
<feature type="chain" id="PRO_5035146318" description="Trehalase" evidence="3">
    <location>
        <begin position="26"/>
        <end position="609"/>
    </location>
</feature>
<evidence type="ECO:0000313" key="4">
    <source>
        <dbReference type="EMBL" id="KAF2071363.1"/>
    </source>
</evidence>
<dbReference type="GO" id="GO:0005993">
    <property type="term" value="P:trehalose catabolic process"/>
    <property type="evidence" value="ECO:0007669"/>
    <property type="project" value="TreeGrafter"/>
</dbReference>
<dbReference type="Proteomes" id="UP000695562">
    <property type="component" value="Unassembled WGS sequence"/>
</dbReference>
<evidence type="ECO:0000256" key="3">
    <source>
        <dbReference type="SAM" id="SignalP"/>
    </source>
</evidence>